<dbReference type="Gene3D" id="3.40.50.720">
    <property type="entry name" value="NAD(P)-binding Rossmann-like Domain"/>
    <property type="match status" value="1"/>
</dbReference>
<feature type="binding site" evidence="6">
    <location>
        <position position="186"/>
    </location>
    <ligand>
        <name>substrate</name>
    </ligand>
</feature>
<evidence type="ECO:0000256" key="1">
    <source>
        <dbReference type="ARBA" id="ARBA00009613"/>
    </source>
</evidence>
<feature type="active site" description="Proton acceptor" evidence="5">
    <location>
        <position position="211"/>
    </location>
</feature>
<dbReference type="SUPFAM" id="SSF56327">
    <property type="entry name" value="LDH C-terminal domain-like"/>
    <property type="match status" value="1"/>
</dbReference>
<dbReference type="InterPro" id="IPR001252">
    <property type="entry name" value="Malate_DH_AS"/>
</dbReference>
<dbReference type="PIRSF" id="PIRSF000102">
    <property type="entry name" value="Lac_mal_DH"/>
    <property type="match status" value="1"/>
</dbReference>
<feature type="binding site" evidence="7">
    <location>
        <position position="129"/>
    </location>
    <ligand>
        <name>NAD(+)</name>
        <dbReference type="ChEBI" id="CHEBI:57540"/>
    </ligand>
</feature>
<dbReference type="OrthoDB" id="4069699at2759"/>
<keyword evidence="9" id="KW-0816">Tricarboxylic acid cycle</keyword>
<name>A0A078AJ91_STYLE</name>
<dbReference type="GO" id="GO:0006099">
    <property type="term" value="P:tricarboxylic acid cycle"/>
    <property type="evidence" value="ECO:0007669"/>
    <property type="project" value="UniProtKB-KW"/>
</dbReference>
<dbReference type="InterPro" id="IPR015955">
    <property type="entry name" value="Lactate_DH/Glyco_Ohase_4_C"/>
</dbReference>
<protein>
    <recommendedName>
        <fullName evidence="2 9">Malate dehydrogenase</fullName>
        <ecNumber evidence="2 9">1.1.1.37</ecNumber>
    </recommendedName>
</protein>
<dbReference type="FunCoup" id="A0A078AJ91">
    <property type="interactions" value="15"/>
</dbReference>
<dbReference type="FunFam" id="3.40.50.720:FF:000010">
    <property type="entry name" value="Malate dehydrogenase"/>
    <property type="match status" value="1"/>
</dbReference>
<dbReference type="OMA" id="RNIVIWG"/>
<dbReference type="InterPro" id="IPR001557">
    <property type="entry name" value="L-lactate/malate_DH"/>
</dbReference>
<proteinExistence type="inferred from homology"/>
<evidence type="ECO:0000256" key="6">
    <source>
        <dbReference type="PIRSR" id="PIRSR000102-2"/>
    </source>
</evidence>
<feature type="binding site" evidence="6">
    <location>
        <position position="116"/>
    </location>
    <ligand>
        <name>substrate</name>
    </ligand>
</feature>
<evidence type="ECO:0000256" key="2">
    <source>
        <dbReference type="ARBA" id="ARBA00012995"/>
    </source>
</evidence>
<keyword evidence="4 7" id="KW-0520">NAD</keyword>
<comment type="catalytic activity">
    <reaction evidence="9">
        <text>(S)-malate + NAD(+) = oxaloacetate + NADH + H(+)</text>
        <dbReference type="Rhea" id="RHEA:21432"/>
        <dbReference type="ChEBI" id="CHEBI:15378"/>
        <dbReference type="ChEBI" id="CHEBI:15589"/>
        <dbReference type="ChEBI" id="CHEBI:16452"/>
        <dbReference type="ChEBI" id="CHEBI:57540"/>
        <dbReference type="ChEBI" id="CHEBI:57945"/>
        <dbReference type="EC" id="1.1.1.37"/>
    </reaction>
</comment>
<evidence type="ECO:0000259" key="11">
    <source>
        <dbReference type="Pfam" id="PF02866"/>
    </source>
</evidence>
<dbReference type="AlphaFoldDB" id="A0A078AJ91"/>
<dbReference type="Pfam" id="PF02866">
    <property type="entry name" value="Ldh_1_C"/>
    <property type="match status" value="1"/>
</dbReference>
<evidence type="ECO:0000256" key="5">
    <source>
        <dbReference type="PIRSR" id="PIRSR000102-1"/>
    </source>
</evidence>
<feature type="binding site" evidence="6">
    <location>
        <position position="122"/>
    </location>
    <ligand>
        <name>substrate</name>
    </ligand>
</feature>
<dbReference type="NCBIfam" id="TIGR01758">
    <property type="entry name" value="MDH_euk_cyt"/>
    <property type="match status" value="1"/>
</dbReference>
<evidence type="ECO:0000256" key="7">
    <source>
        <dbReference type="PIRSR" id="PIRSR000102-3"/>
    </source>
</evidence>
<dbReference type="EMBL" id="CCKQ01010771">
    <property type="protein sequence ID" value="CDW82289.1"/>
    <property type="molecule type" value="Genomic_DNA"/>
</dbReference>
<dbReference type="Pfam" id="PF00056">
    <property type="entry name" value="Ldh_1_N"/>
    <property type="match status" value="1"/>
</dbReference>
<feature type="binding site" evidence="6">
    <location>
        <position position="155"/>
    </location>
    <ligand>
        <name>substrate</name>
    </ligand>
</feature>
<comment type="similarity">
    <text evidence="1">Belongs to the LDH/MDH superfamily. MDH type 2 family.</text>
</comment>
<dbReference type="GO" id="GO:0006108">
    <property type="term" value="P:malate metabolic process"/>
    <property type="evidence" value="ECO:0007669"/>
    <property type="project" value="InterPro"/>
</dbReference>
<sequence>MDDIKAIQKLKSLGRHFPQASKEEENKPIRVAVTGAAGQIGSVLCFFIAQGRMFGPYQKVILQLLELPAAEGPLKGLCLELQDGAYPLLAEIRPSTNAEEAFKDADVAVLVGAKPRGPGMERKDLLNENAKIFKVQGEALDKVAKKTVKVCVVGNPANTNALIASHYAPSIPKKNFSALTRLDQNRALSQLSDKLKTRVEDIKNVVIWGNHSLTQYPDVNHGEVIGADGKRIKIRQAVNDDNYLNDAFISRVQKRGGEIISVMKKSSAASAASAACDHVHDWWVGTKPGEFVSMAVISDNNKYGVANGIIYSFPVVCKNGEWQVVNGLNIDEFSKKKFKATEDELLEERKMALNI</sequence>
<evidence type="ECO:0000256" key="9">
    <source>
        <dbReference type="RuleBase" id="RU003405"/>
    </source>
</evidence>
<feature type="binding site" evidence="7">
    <location>
        <begin position="153"/>
        <end position="155"/>
    </location>
    <ligand>
        <name>NAD(+)</name>
        <dbReference type="ChEBI" id="CHEBI:57540"/>
    </ligand>
</feature>
<dbReference type="InterPro" id="IPR010945">
    <property type="entry name" value="Malate_DH_type2"/>
</dbReference>
<feature type="domain" description="Lactate/malate dehydrogenase C-terminal" evidence="11">
    <location>
        <begin position="180"/>
        <end position="351"/>
    </location>
</feature>
<evidence type="ECO:0000313" key="12">
    <source>
        <dbReference type="EMBL" id="CDW82289.1"/>
    </source>
</evidence>
<dbReference type="Proteomes" id="UP000039865">
    <property type="component" value="Unassembled WGS sequence"/>
</dbReference>
<dbReference type="InterPro" id="IPR001236">
    <property type="entry name" value="Lactate/malate_DH_N"/>
</dbReference>
<dbReference type="InterPro" id="IPR022383">
    <property type="entry name" value="Lactate/malate_DH_C"/>
</dbReference>
<dbReference type="NCBIfam" id="TIGR01759">
    <property type="entry name" value="MalateDH-SF1"/>
    <property type="match status" value="1"/>
</dbReference>
<keyword evidence="3 8" id="KW-0560">Oxidoreductase</keyword>
<dbReference type="InterPro" id="IPR011274">
    <property type="entry name" value="Malate_DH_NAD-dep_euk"/>
</dbReference>
<dbReference type="PROSITE" id="PS00068">
    <property type="entry name" value="MDH"/>
    <property type="match status" value="1"/>
</dbReference>
<evidence type="ECO:0000256" key="4">
    <source>
        <dbReference type="ARBA" id="ARBA00023027"/>
    </source>
</evidence>
<reference evidence="12 13" key="1">
    <citation type="submission" date="2014-06" db="EMBL/GenBank/DDBJ databases">
        <authorList>
            <person name="Swart Estienne"/>
        </authorList>
    </citation>
    <scope>NUCLEOTIDE SEQUENCE [LARGE SCALE GENOMIC DNA]</scope>
    <source>
        <strain evidence="12 13">130c</strain>
    </source>
</reference>
<feature type="binding site" evidence="7">
    <location>
        <begin position="35"/>
        <end position="41"/>
    </location>
    <ligand>
        <name>NAD(+)</name>
        <dbReference type="ChEBI" id="CHEBI:57540"/>
    </ligand>
</feature>
<dbReference type="SUPFAM" id="SSF51735">
    <property type="entry name" value="NAD(P)-binding Rossmann-fold domains"/>
    <property type="match status" value="1"/>
</dbReference>
<evidence type="ECO:0000256" key="3">
    <source>
        <dbReference type="ARBA" id="ARBA00023002"/>
    </source>
</evidence>
<dbReference type="EC" id="1.1.1.37" evidence="2 9"/>
<accession>A0A078AJ91</accession>
<dbReference type="PANTHER" id="PTHR23382">
    <property type="entry name" value="MALATE DEHYDROGENASE"/>
    <property type="match status" value="1"/>
</dbReference>
<organism evidence="12 13">
    <name type="scientific">Stylonychia lemnae</name>
    <name type="common">Ciliate</name>
    <dbReference type="NCBI Taxonomy" id="5949"/>
    <lineage>
        <taxon>Eukaryota</taxon>
        <taxon>Sar</taxon>
        <taxon>Alveolata</taxon>
        <taxon>Ciliophora</taxon>
        <taxon>Intramacronucleata</taxon>
        <taxon>Spirotrichea</taxon>
        <taxon>Stichotrichia</taxon>
        <taxon>Sporadotrichida</taxon>
        <taxon>Oxytrichidae</taxon>
        <taxon>Stylonychinae</taxon>
        <taxon>Stylonychia</taxon>
    </lineage>
</organism>
<dbReference type="FunFam" id="3.90.110.10:FF:000002">
    <property type="entry name" value="Malate dehydrogenase"/>
    <property type="match status" value="1"/>
</dbReference>
<keyword evidence="13" id="KW-1185">Reference proteome</keyword>
<feature type="domain" description="Lactate/malate dehydrogenase N-terminal" evidence="10">
    <location>
        <begin position="30"/>
        <end position="176"/>
    </location>
</feature>
<gene>
    <name evidence="12" type="primary">Contig12574.g13415</name>
    <name evidence="12" type="ORF">STYLEM_11319</name>
</gene>
<dbReference type="CDD" id="cd01336">
    <property type="entry name" value="MDH_cytoplasmic_cytosolic"/>
    <property type="match status" value="1"/>
</dbReference>
<dbReference type="Gene3D" id="3.90.110.10">
    <property type="entry name" value="Lactate dehydrogenase/glycoside hydrolase, family 4, C-terminal"/>
    <property type="match status" value="1"/>
</dbReference>
<evidence type="ECO:0000313" key="13">
    <source>
        <dbReference type="Proteomes" id="UP000039865"/>
    </source>
</evidence>
<dbReference type="GO" id="GO:0030060">
    <property type="term" value="F:L-malate dehydrogenase (NAD+) activity"/>
    <property type="evidence" value="ECO:0007669"/>
    <property type="project" value="UniProtKB-EC"/>
</dbReference>
<evidence type="ECO:0000259" key="10">
    <source>
        <dbReference type="Pfam" id="PF00056"/>
    </source>
</evidence>
<evidence type="ECO:0000256" key="8">
    <source>
        <dbReference type="RuleBase" id="RU003369"/>
    </source>
</evidence>
<dbReference type="InterPro" id="IPR036291">
    <property type="entry name" value="NAD(P)-bd_dom_sf"/>
</dbReference>
<dbReference type="InParanoid" id="A0A078AJ91"/>
<dbReference type="NCBIfam" id="NF003916">
    <property type="entry name" value="PRK05442.1"/>
    <property type="match status" value="1"/>
</dbReference>